<proteinExistence type="predicted"/>
<keyword evidence="3" id="KW-0862">Zinc</keyword>
<dbReference type="SMART" id="SM00980">
    <property type="entry name" value="THAP"/>
    <property type="match status" value="1"/>
</dbReference>
<organism evidence="8 9">
    <name type="scientific">Coilia grayii</name>
    <name type="common">Gray's grenadier anchovy</name>
    <dbReference type="NCBI Taxonomy" id="363190"/>
    <lineage>
        <taxon>Eukaryota</taxon>
        <taxon>Metazoa</taxon>
        <taxon>Chordata</taxon>
        <taxon>Craniata</taxon>
        <taxon>Vertebrata</taxon>
        <taxon>Euteleostomi</taxon>
        <taxon>Actinopterygii</taxon>
        <taxon>Neopterygii</taxon>
        <taxon>Teleostei</taxon>
        <taxon>Clupei</taxon>
        <taxon>Clupeiformes</taxon>
        <taxon>Clupeoidei</taxon>
        <taxon>Engraulidae</taxon>
        <taxon>Coilinae</taxon>
        <taxon>Coilia</taxon>
    </lineage>
</organism>
<protein>
    <recommendedName>
        <fullName evidence="7">THAP-type domain-containing protein</fullName>
    </recommendedName>
</protein>
<keyword evidence="2 5" id="KW-0863">Zinc-finger</keyword>
<evidence type="ECO:0000256" key="4">
    <source>
        <dbReference type="ARBA" id="ARBA00023125"/>
    </source>
</evidence>
<dbReference type="PROSITE" id="PS50950">
    <property type="entry name" value="ZF_THAP"/>
    <property type="match status" value="1"/>
</dbReference>
<keyword evidence="9" id="KW-1185">Reference proteome</keyword>
<evidence type="ECO:0000313" key="9">
    <source>
        <dbReference type="Proteomes" id="UP001591681"/>
    </source>
</evidence>
<name>A0ABD1JLH9_9TELE</name>
<dbReference type="SUPFAM" id="SSF57716">
    <property type="entry name" value="Glucocorticoid receptor-like (DNA-binding domain)"/>
    <property type="match status" value="1"/>
</dbReference>
<accession>A0ABD1JLH9</accession>
<feature type="region of interest" description="Disordered" evidence="6">
    <location>
        <begin position="122"/>
        <end position="147"/>
    </location>
</feature>
<keyword evidence="1" id="KW-0479">Metal-binding</keyword>
<reference evidence="8 9" key="1">
    <citation type="submission" date="2024-09" db="EMBL/GenBank/DDBJ databases">
        <title>A chromosome-level genome assembly of Gray's grenadier anchovy, Coilia grayii.</title>
        <authorList>
            <person name="Fu Z."/>
        </authorList>
    </citation>
    <scope>NUCLEOTIDE SEQUENCE [LARGE SCALE GENOMIC DNA]</scope>
    <source>
        <strain evidence="8">G4</strain>
        <tissue evidence="8">Muscle</tissue>
    </source>
</reference>
<comment type="caution">
    <text evidence="8">The sequence shown here is derived from an EMBL/GenBank/DDBJ whole genome shotgun (WGS) entry which is preliminary data.</text>
</comment>
<feature type="region of interest" description="Disordered" evidence="6">
    <location>
        <begin position="635"/>
        <end position="699"/>
    </location>
</feature>
<dbReference type="EMBL" id="JBHFQA010000014">
    <property type="protein sequence ID" value="KAL2087992.1"/>
    <property type="molecule type" value="Genomic_DNA"/>
</dbReference>
<feature type="compositionally biased region" description="Basic and acidic residues" evidence="6">
    <location>
        <begin position="679"/>
        <end position="699"/>
    </location>
</feature>
<evidence type="ECO:0000256" key="2">
    <source>
        <dbReference type="ARBA" id="ARBA00022771"/>
    </source>
</evidence>
<dbReference type="Gene3D" id="6.20.210.20">
    <property type="entry name" value="THAP domain"/>
    <property type="match status" value="1"/>
</dbReference>
<feature type="compositionally biased region" description="Low complexity" evidence="6">
    <location>
        <begin position="215"/>
        <end position="235"/>
    </location>
</feature>
<dbReference type="Pfam" id="PF05485">
    <property type="entry name" value="THAP"/>
    <property type="match status" value="1"/>
</dbReference>
<dbReference type="Proteomes" id="UP001591681">
    <property type="component" value="Unassembled WGS sequence"/>
</dbReference>
<dbReference type="InterPro" id="IPR006612">
    <property type="entry name" value="THAP_Znf"/>
</dbReference>
<dbReference type="PANTHER" id="PTHR31751:SF42">
    <property type="entry name" value="PROTEIN CBG10204"/>
    <property type="match status" value="1"/>
</dbReference>
<evidence type="ECO:0000259" key="7">
    <source>
        <dbReference type="PROSITE" id="PS50950"/>
    </source>
</evidence>
<feature type="region of interest" description="Disordered" evidence="6">
    <location>
        <begin position="206"/>
        <end position="237"/>
    </location>
</feature>
<dbReference type="PANTHER" id="PTHR31751">
    <property type="entry name" value="SI:CH211-108C17.2-RELATED-RELATED"/>
    <property type="match status" value="1"/>
</dbReference>
<dbReference type="GO" id="GO:0003677">
    <property type="term" value="F:DNA binding"/>
    <property type="evidence" value="ECO:0007669"/>
    <property type="project" value="UniProtKB-UniRule"/>
</dbReference>
<gene>
    <name evidence="8" type="ORF">ACEWY4_016820</name>
</gene>
<evidence type="ECO:0000256" key="5">
    <source>
        <dbReference type="PROSITE-ProRule" id="PRU00309"/>
    </source>
</evidence>
<dbReference type="InterPro" id="IPR038441">
    <property type="entry name" value="THAP_Znf_sf"/>
</dbReference>
<feature type="compositionally biased region" description="Basic and acidic residues" evidence="6">
    <location>
        <begin position="650"/>
        <end position="662"/>
    </location>
</feature>
<keyword evidence="4 5" id="KW-0238">DNA-binding</keyword>
<dbReference type="GO" id="GO:0008270">
    <property type="term" value="F:zinc ion binding"/>
    <property type="evidence" value="ECO:0007669"/>
    <property type="project" value="UniProtKB-KW"/>
</dbReference>
<evidence type="ECO:0000256" key="3">
    <source>
        <dbReference type="ARBA" id="ARBA00022833"/>
    </source>
</evidence>
<dbReference type="AlphaFoldDB" id="A0ABD1JLH9"/>
<evidence type="ECO:0000256" key="6">
    <source>
        <dbReference type="SAM" id="MobiDB-lite"/>
    </source>
</evidence>
<sequence>MVNTCVAKGCENKQKTYSSTMFHRFPKSVEQRRLWLAALGIPPTTPEMKINQYRVCEEHFKREDYEEKMQYALKKKVLRLKKTAVPSVFDTEAERSASSMPGDLSDVQEEVEESIHLFVDLPQSTPQKSRTSDFKAPLPSHSTATRKKSLSVLAPSWTQQLDTASSPMVTAVCSPRRGLTFAEPQDASQAEMDISASSAFDISMTSEPAAEPADTSFVPLSTPSSSTTGSSTNLSDQAGGWRERKWIVNESKLIELFQRCASCGAPLCNLNRHKKIVGSQITIKCECDNGHTGEWQSCPDTRGMPENNLLASAATLFTGATYTDIADWAGLLNLQLPHNTTYNNIQSSYLIPTIEETYKKQENAIRARLICQTLDGEDLHICGDGRSDSPGHSAKYTTYSFMDDTTKQIVLFDLIQVTQAKSSVAMEPMGFKKGLDKLLNDGIAVKVVTTDRHPSIRKMMREEYPDVIHQFDPWHVTKGIKKKLVVAANRSTCKDLAPWIRSVTNHMWWSSSSCKGDTKELQRRWTSILHHIRGVHRWEEDGTEYRCFHDDLSADEQRMKKWLKHGSPAYTALYEVVMDTRLLKDLNHMTLFKHTGQLEVFHNSLLKYCPKRLHFPYPSMQARTMLAVMDHNENHDKSRQQATTVAGKNQKLDPSVKYKDPSSHVQVPQLAANIGVLKPSKEDIREGHTSRFRAKDQRQ</sequence>
<evidence type="ECO:0000256" key="1">
    <source>
        <dbReference type="ARBA" id="ARBA00022723"/>
    </source>
</evidence>
<feature type="domain" description="THAP-type" evidence="7">
    <location>
        <begin position="1"/>
        <end position="89"/>
    </location>
</feature>
<evidence type="ECO:0000313" key="8">
    <source>
        <dbReference type="EMBL" id="KAL2087992.1"/>
    </source>
</evidence>
<dbReference type="SMART" id="SM00692">
    <property type="entry name" value="DM3"/>
    <property type="match status" value="1"/>
</dbReference>